<keyword evidence="3" id="KW-1185">Reference proteome</keyword>
<proteinExistence type="predicted"/>
<name>A3V7A9_9RHOB</name>
<dbReference type="EMBL" id="AAMS01000006">
    <property type="protein sequence ID" value="EAQ06125.1"/>
    <property type="molecule type" value="Genomic_DNA"/>
</dbReference>
<keyword evidence="1" id="KW-0472">Membrane</keyword>
<gene>
    <name evidence="2" type="ORF">SKA53_08466</name>
</gene>
<dbReference type="Proteomes" id="UP000004507">
    <property type="component" value="Unassembled WGS sequence"/>
</dbReference>
<evidence type="ECO:0000313" key="3">
    <source>
        <dbReference type="Proteomes" id="UP000004507"/>
    </source>
</evidence>
<evidence type="ECO:0000313" key="2">
    <source>
        <dbReference type="EMBL" id="EAQ06125.1"/>
    </source>
</evidence>
<dbReference type="HOGENOM" id="CLU_182300_1_0_5"/>
<dbReference type="STRING" id="314232.SKA53_08466"/>
<protein>
    <submittedName>
        <fullName evidence="2">Uncharacterized protein</fullName>
    </submittedName>
</protein>
<comment type="caution">
    <text evidence="2">The sequence shown here is derived from an EMBL/GenBank/DDBJ whole genome shotgun (WGS) entry which is preliminary data.</text>
</comment>
<reference evidence="2 3" key="1">
    <citation type="submission" date="2006-01" db="EMBL/GenBank/DDBJ databases">
        <authorList>
            <person name="Hagstrom A."/>
            <person name="Ferriera S."/>
            <person name="Johnson J."/>
            <person name="Kravitz S."/>
            <person name="Halpern A."/>
            <person name="Remington K."/>
            <person name="Beeson K."/>
            <person name="Tran B."/>
            <person name="Rogers Y.-H."/>
            <person name="Friedman R."/>
            <person name="Venter J.C."/>
        </authorList>
    </citation>
    <scope>NUCLEOTIDE SEQUENCE [LARGE SCALE GENOMIC DNA]</scope>
    <source>
        <strain evidence="2 3">SKA53</strain>
    </source>
</reference>
<sequence length="57" mass="6102">MKSILQTFHTDESGAITVDWVTLSAAVVALMFLIMSTIGGAAEGHATWLQTTMANMM</sequence>
<keyword evidence="1" id="KW-0812">Transmembrane</keyword>
<dbReference type="AlphaFoldDB" id="A3V7A9"/>
<feature type="transmembrane region" description="Helical" evidence="1">
    <location>
        <begin position="20"/>
        <end position="42"/>
    </location>
</feature>
<dbReference type="RefSeq" id="WP_007205645.1">
    <property type="nucleotide sequence ID" value="NZ_CH672414.1"/>
</dbReference>
<organism evidence="2 3">
    <name type="scientific">Yoonia vestfoldensis SKA53</name>
    <dbReference type="NCBI Taxonomy" id="314232"/>
    <lineage>
        <taxon>Bacteria</taxon>
        <taxon>Pseudomonadati</taxon>
        <taxon>Pseudomonadota</taxon>
        <taxon>Alphaproteobacteria</taxon>
        <taxon>Rhodobacterales</taxon>
        <taxon>Paracoccaceae</taxon>
        <taxon>Yoonia</taxon>
    </lineage>
</organism>
<evidence type="ECO:0000256" key="1">
    <source>
        <dbReference type="SAM" id="Phobius"/>
    </source>
</evidence>
<keyword evidence="1" id="KW-1133">Transmembrane helix</keyword>
<accession>A3V7A9</accession>